<dbReference type="AlphaFoldDB" id="A0A5B9QIC3"/>
<keyword evidence="2" id="KW-1185">Reference proteome</keyword>
<dbReference type="EMBL" id="CP042913">
    <property type="protein sequence ID" value="QEG36766.1"/>
    <property type="molecule type" value="Genomic_DNA"/>
</dbReference>
<organism evidence="1 2">
    <name type="scientific">Bythopirellula goksoeyrii</name>
    <dbReference type="NCBI Taxonomy" id="1400387"/>
    <lineage>
        <taxon>Bacteria</taxon>
        <taxon>Pseudomonadati</taxon>
        <taxon>Planctomycetota</taxon>
        <taxon>Planctomycetia</taxon>
        <taxon>Pirellulales</taxon>
        <taxon>Lacipirellulaceae</taxon>
        <taxon>Bythopirellula</taxon>
    </lineage>
</organism>
<dbReference type="InterPro" id="IPR006311">
    <property type="entry name" value="TAT_signal"/>
</dbReference>
<proteinExistence type="predicted"/>
<dbReference type="PROSITE" id="PS51318">
    <property type="entry name" value="TAT"/>
    <property type="match status" value="1"/>
</dbReference>
<dbReference type="KEGG" id="bgok:Pr1d_41020"/>
<name>A0A5B9QIC3_9BACT</name>
<accession>A0A5B9QIC3</accession>
<evidence type="ECO:0000313" key="2">
    <source>
        <dbReference type="Proteomes" id="UP000323917"/>
    </source>
</evidence>
<dbReference type="OrthoDB" id="176343at2"/>
<evidence type="ECO:0008006" key="3">
    <source>
        <dbReference type="Google" id="ProtNLM"/>
    </source>
</evidence>
<evidence type="ECO:0000313" key="1">
    <source>
        <dbReference type="EMBL" id="QEG36766.1"/>
    </source>
</evidence>
<protein>
    <recommendedName>
        <fullName evidence="3">Twin-arginine translocation signal domain-containing protein</fullName>
    </recommendedName>
</protein>
<reference evidence="1 2" key="1">
    <citation type="submission" date="2019-08" db="EMBL/GenBank/DDBJ databases">
        <title>Deep-cultivation of Planctomycetes and their phenomic and genomic characterization uncovers novel biology.</title>
        <authorList>
            <person name="Wiegand S."/>
            <person name="Jogler M."/>
            <person name="Boedeker C."/>
            <person name="Pinto D."/>
            <person name="Vollmers J."/>
            <person name="Rivas-Marin E."/>
            <person name="Kohn T."/>
            <person name="Peeters S.H."/>
            <person name="Heuer A."/>
            <person name="Rast P."/>
            <person name="Oberbeckmann S."/>
            <person name="Bunk B."/>
            <person name="Jeske O."/>
            <person name="Meyerdierks A."/>
            <person name="Storesund J.E."/>
            <person name="Kallscheuer N."/>
            <person name="Luecker S."/>
            <person name="Lage O.M."/>
            <person name="Pohl T."/>
            <person name="Merkel B.J."/>
            <person name="Hornburger P."/>
            <person name="Mueller R.-W."/>
            <person name="Bruemmer F."/>
            <person name="Labrenz M."/>
            <person name="Spormann A.M."/>
            <person name="Op den Camp H."/>
            <person name="Overmann J."/>
            <person name="Amann R."/>
            <person name="Jetten M.S.M."/>
            <person name="Mascher T."/>
            <person name="Medema M.H."/>
            <person name="Devos D.P."/>
            <person name="Kaster A.-K."/>
            <person name="Ovreas L."/>
            <person name="Rohde M."/>
            <person name="Galperin M.Y."/>
            <person name="Jogler C."/>
        </authorList>
    </citation>
    <scope>NUCLEOTIDE SEQUENCE [LARGE SCALE GENOMIC DNA]</scope>
    <source>
        <strain evidence="1 2">Pr1d</strain>
    </source>
</reference>
<dbReference type="Proteomes" id="UP000323917">
    <property type="component" value="Chromosome"/>
</dbReference>
<gene>
    <name evidence="1" type="ORF">Pr1d_41020</name>
</gene>
<sequence length="510" mass="56582">MSHSTTRRAFLGSTATTGAMLGLGDLGFLTSLKSVSAAEANIDSKFVQLRPEIAPVVRLIEETPRDRLLEDVAGRIREGLSYQELLAGLLLAGVKNVEPRPSVGHQFHTVLVVNSAHLASISSPAEHRWLPIFWALDYYKSAAATDADKRRDWTMQAVDESALPSPLQAPQAFTQAMDNWDEAAADTAIVGMARYAGAVDVYEQLFRYGMRDFRSIGHKAIFVANSWRTLQCIGWQHAEPVLRSLAYALLMHEGNNPSERDAEADRPYRRNLELVDTIRADWQAGTVDPQATRDLVTTLRTGTYEDASDQVVELLNRGVGPQAVWDALFVAAGEFLMRQPAIVALHGVTTTNALHFAYQTSGNDQTRRLVMLQNAAFLTMFREAMEGRGRVKEVKFEDLQPQQTSESVETSVGEIFADLNDNPDAAAAKMLGYLGQTQNPKDLIDAARVLIFLKGTNAHDYKFSSAVLEDYYHISPQFRDTYLASNIYMLRGSQLPDNKLVNRTRAALDT</sequence>